<evidence type="ECO:0000313" key="2">
    <source>
        <dbReference type="Proteomes" id="UP000479190"/>
    </source>
</evidence>
<protein>
    <submittedName>
        <fullName evidence="1">Uncharacterized protein</fullName>
    </submittedName>
</protein>
<proteinExistence type="predicted"/>
<gene>
    <name evidence="1" type="ORF">TBRA_LOCUS15634</name>
</gene>
<name>A0A6H5J317_9HYME</name>
<sequence length="261" mass="29217">MSARSNGCSENIFIKLSLGYSLKRLCSRSNSSSDLISRGKIRRIRCDTVNFRDPTPMYSRRTQARKVEYDTILRGKGYMELHCIHVISSACAEHIPVLLISMLSFCGRKNYEQVSIIVSRATQRLRDRDEKRARTENGYQTVGESTARLCECLPRAVVRTPKARATRGMATAMNDGLQSPQGQTSVEKSDVPSLTERVPILLTRTSPSTIVKAISEKIIVAPLHCKEKDFKLPSVAEFATGTMEDKLERMDGLIRGLGQFI</sequence>
<dbReference type="AlphaFoldDB" id="A0A6H5J317"/>
<keyword evidence="2" id="KW-1185">Reference proteome</keyword>
<evidence type="ECO:0000313" key="1">
    <source>
        <dbReference type="EMBL" id="CAB0044046.1"/>
    </source>
</evidence>
<dbReference type="EMBL" id="CADCXV010001383">
    <property type="protein sequence ID" value="CAB0044046.1"/>
    <property type="molecule type" value="Genomic_DNA"/>
</dbReference>
<reference evidence="1 2" key="1">
    <citation type="submission" date="2020-02" db="EMBL/GenBank/DDBJ databases">
        <authorList>
            <person name="Ferguson B K."/>
        </authorList>
    </citation>
    <scope>NUCLEOTIDE SEQUENCE [LARGE SCALE GENOMIC DNA]</scope>
</reference>
<organism evidence="1 2">
    <name type="scientific">Trichogramma brassicae</name>
    <dbReference type="NCBI Taxonomy" id="86971"/>
    <lineage>
        <taxon>Eukaryota</taxon>
        <taxon>Metazoa</taxon>
        <taxon>Ecdysozoa</taxon>
        <taxon>Arthropoda</taxon>
        <taxon>Hexapoda</taxon>
        <taxon>Insecta</taxon>
        <taxon>Pterygota</taxon>
        <taxon>Neoptera</taxon>
        <taxon>Endopterygota</taxon>
        <taxon>Hymenoptera</taxon>
        <taxon>Apocrita</taxon>
        <taxon>Proctotrupomorpha</taxon>
        <taxon>Chalcidoidea</taxon>
        <taxon>Trichogrammatidae</taxon>
        <taxon>Trichogramma</taxon>
    </lineage>
</organism>
<accession>A0A6H5J317</accession>
<dbReference type="Proteomes" id="UP000479190">
    <property type="component" value="Unassembled WGS sequence"/>
</dbReference>